<dbReference type="AlphaFoldDB" id="A0A1A9AJS3"/>
<reference evidence="3" key="1">
    <citation type="submission" date="2016-05" db="EMBL/GenBank/DDBJ databases">
        <authorList>
            <person name="Naeem Raeece"/>
        </authorList>
    </citation>
    <scope>NUCLEOTIDE SEQUENCE [LARGE SCALE GENOMIC DNA]</scope>
</reference>
<evidence type="ECO:0000313" key="3">
    <source>
        <dbReference type="Proteomes" id="UP000078550"/>
    </source>
</evidence>
<evidence type="ECO:0000256" key="1">
    <source>
        <dbReference type="SAM" id="Phobius"/>
    </source>
</evidence>
<organism evidence="2 3">
    <name type="scientific">Plasmodium ovale wallikeri</name>
    <dbReference type="NCBI Taxonomy" id="864142"/>
    <lineage>
        <taxon>Eukaryota</taxon>
        <taxon>Sar</taxon>
        <taxon>Alveolata</taxon>
        <taxon>Apicomplexa</taxon>
        <taxon>Aconoidasida</taxon>
        <taxon>Haemosporida</taxon>
        <taxon>Plasmodiidae</taxon>
        <taxon>Plasmodium</taxon>
        <taxon>Plasmodium (Plasmodium)</taxon>
    </lineage>
</organism>
<keyword evidence="1" id="KW-0812">Transmembrane</keyword>
<dbReference type="Proteomes" id="UP000078550">
    <property type="component" value="Unassembled WGS sequence"/>
</dbReference>
<keyword evidence="1" id="KW-1133">Transmembrane helix</keyword>
<gene>
    <name evidence="2" type="ORF">POVWA2_073540</name>
</gene>
<dbReference type="InterPro" id="IPR008780">
    <property type="entry name" value="Plasmodium_Vir"/>
</dbReference>
<protein>
    <submittedName>
        <fullName evidence="2">PIR Superfamily Protein</fullName>
    </submittedName>
</protein>
<feature type="transmembrane region" description="Helical" evidence="1">
    <location>
        <begin position="239"/>
        <end position="256"/>
    </location>
</feature>
<sequence>MGKDLALLPSFKFYSRLDKGDTNLLYGHYKIFFDNFIKVRLNYLEHISNIKEILLNAFIYIANMTPGDDQYNERWNYLFYWMGEKVYEKVKDISDFSEYMYIINSLRKRMHDNNEEYHDYFFKIKKNEFINLKKLYDYSQNYDAIEIKIDAPDYECSREYNNYIVENHDLYNTIKVECVLDTTPYCKLFTNITKDTLAKKKSILNCYGAKDTISSEEGRRQRLSDLAGESTPTNSGNPTAIILPVLGIFIIFFLLYKFTPLGTWIRAHFVRKKINRWDADAEETLDETLEENYKSEDDNSLVNMHNIGYNPIDYR</sequence>
<accession>A0A1A9AJS3</accession>
<evidence type="ECO:0000313" key="2">
    <source>
        <dbReference type="EMBL" id="SBT56438.1"/>
    </source>
</evidence>
<name>A0A1A9AJS3_PLAOA</name>
<dbReference type="Pfam" id="PF05795">
    <property type="entry name" value="Plasmodium_Vir"/>
    <property type="match status" value="2"/>
</dbReference>
<keyword evidence="1" id="KW-0472">Membrane</keyword>
<proteinExistence type="predicted"/>
<dbReference type="EMBL" id="FLRE01001388">
    <property type="protein sequence ID" value="SBT56438.1"/>
    <property type="molecule type" value="Genomic_DNA"/>
</dbReference>